<dbReference type="InterPro" id="IPR005111">
    <property type="entry name" value="MoeA_C_domain_IV"/>
</dbReference>
<dbReference type="InterPro" id="IPR036135">
    <property type="entry name" value="MoeA_linker/N_sf"/>
</dbReference>
<dbReference type="Proteomes" id="UP000235116">
    <property type="component" value="Chromosome"/>
</dbReference>
<dbReference type="Pfam" id="PF00994">
    <property type="entry name" value="MoCF_biosynth"/>
    <property type="match status" value="1"/>
</dbReference>
<protein>
    <recommendedName>
        <fullName evidence="11">Molybdopterin molybdenumtransferase</fullName>
        <ecNumber evidence="11">2.10.1.1</ecNumber>
    </recommendedName>
</protein>
<sequence length="398" mass="42460">MPVADALSQLLDSVKVTTATEQVSIVDALGRVLAEDVCSGVDVPPADNSAMDGYCLRFEDYQPGQSMQVSQRIPAGVAPQPLEPGTLARIFTGAEVPVNADTVIMQEDVAADERGVVINEAPERGQHIRPRGQDIGSGQTILAKGSRIRPQDMGLLASVGVGEVRVYKPLRVAILSTGDELVEPGTPLQKGQIYNSNRYTLIGLLRGLGLDILDLGVVPDDIGATEAAFIRAASEADVVLSSGGVSVGEEDHIKAVLEKLGSLAFWRLAIKPGKPFTLGRIMDIPFAGLPGNPAAVFVTFALLCRPWLLKMQGASDYMPTEVLVPAGFSTRKPGGRQEYLRARLVQSEQGSKVEIYPNQSSGVLFSASWGNGFAVVPPGQRVSEGDLVRFLPYEMILN</sequence>
<dbReference type="SMART" id="SM00852">
    <property type="entry name" value="MoCF_biosynth"/>
    <property type="match status" value="1"/>
</dbReference>
<comment type="similarity">
    <text evidence="4 11">Belongs to the MoeA family.</text>
</comment>
<organism evidence="13 14">
    <name type="scientific">Ketobacter alkanivorans</name>
    <dbReference type="NCBI Taxonomy" id="1917421"/>
    <lineage>
        <taxon>Bacteria</taxon>
        <taxon>Pseudomonadati</taxon>
        <taxon>Pseudomonadota</taxon>
        <taxon>Gammaproteobacteria</taxon>
        <taxon>Pseudomonadales</taxon>
        <taxon>Ketobacteraceae</taxon>
        <taxon>Ketobacter</taxon>
    </lineage>
</organism>
<comment type="function">
    <text evidence="2 11">Catalyzes the insertion of molybdate into adenylated molybdopterin with the concomitant release of AMP.</text>
</comment>
<dbReference type="GO" id="GO:0046872">
    <property type="term" value="F:metal ion binding"/>
    <property type="evidence" value="ECO:0007669"/>
    <property type="project" value="UniProtKB-UniRule"/>
</dbReference>
<dbReference type="GO" id="GO:0005829">
    <property type="term" value="C:cytosol"/>
    <property type="evidence" value="ECO:0007669"/>
    <property type="project" value="TreeGrafter"/>
</dbReference>
<keyword evidence="8 11" id="KW-0460">Magnesium</keyword>
<dbReference type="SUPFAM" id="SSF63882">
    <property type="entry name" value="MoeA N-terminal region -like"/>
    <property type="match status" value="1"/>
</dbReference>
<evidence type="ECO:0000256" key="10">
    <source>
        <dbReference type="ARBA" id="ARBA00047317"/>
    </source>
</evidence>
<dbReference type="SUPFAM" id="SSF63867">
    <property type="entry name" value="MoeA C-terminal domain-like"/>
    <property type="match status" value="1"/>
</dbReference>
<proteinExistence type="inferred from homology"/>
<evidence type="ECO:0000256" key="2">
    <source>
        <dbReference type="ARBA" id="ARBA00002901"/>
    </source>
</evidence>
<name>A0A2K9LHN1_9GAMM</name>
<dbReference type="AlphaFoldDB" id="A0A2K9LHN1"/>
<gene>
    <name evidence="13" type="ORF">Kalk_04775</name>
</gene>
<dbReference type="SUPFAM" id="SSF53218">
    <property type="entry name" value="Molybdenum cofactor biosynthesis proteins"/>
    <property type="match status" value="1"/>
</dbReference>
<dbReference type="InterPro" id="IPR001453">
    <property type="entry name" value="MoaB/Mog_dom"/>
</dbReference>
<evidence type="ECO:0000313" key="13">
    <source>
        <dbReference type="EMBL" id="AUM11773.1"/>
    </source>
</evidence>
<dbReference type="EMBL" id="CP022684">
    <property type="protein sequence ID" value="AUM11773.1"/>
    <property type="molecule type" value="Genomic_DNA"/>
</dbReference>
<dbReference type="NCBIfam" id="TIGR00177">
    <property type="entry name" value="molyb_syn"/>
    <property type="match status" value="1"/>
</dbReference>
<dbReference type="GO" id="GO:0061599">
    <property type="term" value="F:molybdopterin molybdotransferase activity"/>
    <property type="evidence" value="ECO:0007669"/>
    <property type="project" value="UniProtKB-UniRule"/>
</dbReference>
<evidence type="ECO:0000256" key="4">
    <source>
        <dbReference type="ARBA" id="ARBA00010763"/>
    </source>
</evidence>
<dbReference type="EC" id="2.10.1.1" evidence="11"/>
<comment type="cofactor">
    <cofactor evidence="1 11">
        <name>Mg(2+)</name>
        <dbReference type="ChEBI" id="CHEBI:18420"/>
    </cofactor>
</comment>
<dbReference type="Gene3D" id="2.40.340.10">
    <property type="entry name" value="MoeA, C-terminal, domain IV"/>
    <property type="match status" value="1"/>
</dbReference>
<evidence type="ECO:0000256" key="6">
    <source>
        <dbReference type="ARBA" id="ARBA00022679"/>
    </source>
</evidence>
<dbReference type="Gene3D" id="2.170.190.11">
    <property type="entry name" value="Molybdopterin biosynthesis moea protein, domain 3"/>
    <property type="match status" value="1"/>
</dbReference>
<reference evidence="14" key="1">
    <citation type="submission" date="2017-08" db="EMBL/GenBank/DDBJ databases">
        <title>Direct submision.</title>
        <authorList>
            <person name="Kim S.-J."/>
            <person name="Rhee S.-K."/>
        </authorList>
    </citation>
    <scope>NUCLEOTIDE SEQUENCE [LARGE SCALE GENOMIC DNA]</scope>
    <source>
        <strain evidence="14">GI5</strain>
    </source>
</reference>
<evidence type="ECO:0000256" key="5">
    <source>
        <dbReference type="ARBA" id="ARBA00022505"/>
    </source>
</evidence>
<dbReference type="InterPro" id="IPR005110">
    <property type="entry name" value="MoeA_linker/N"/>
</dbReference>
<dbReference type="KEGG" id="kak:Kalk_04775"/>
<evidence type="ECO:0000256" key="9">
    <source>
        <dbReference type="ARBA" id="ARBA00023150"/>
    </source>
</evidence>
<dbReference type="InterPro" id="IPR036688">
    <property type="entry name" value="MoeA_C_domain_IV_sf"/>
</dbReference>
<evidence type="ECO:0000256" key="7">
    <source>
        <dbReference type="ARBA" id="ARBA00022723"/>
    </source>
</evidence>
<evidence type="ECO:0000313" key="14">
    <source>
        <dbReference type="Proteomes" id="UP000235116"/>
    </source>
</evidence>
<dbReference type="PANTHER" id="PTHR10192">
    <property type="entry name" value="MOLYBDOPTERIN BIOSYNTHESIS PROTEIN"/>
    <property type="match status" value="1"/>
</dbReference>
<dbReference type="Pfam" id="PF03454">
    <property type="entry name" value="MoeA_C"/>
    <property type="match status" value="1"/>
</dbReference>
<dbReference type="CDD" id="cd00887">
    <property type="entry name" value="MoeA"/>
    <property type="match status" value="1"/>
</dbReference>
<comment type="pathway">
    <text evidence="3 11">Cofactor biosynthesis; molybdopterin biosynthesis.</text>
</comment>
<dbReference type="InterPro" id="IPR038987">
    <property type="entry name" value="MoeA-like"/>
</dbReference>
<dbReference type="Gene3D" id="3.40.980.10">
    <property type="entry name" value="MoaB/Mog-like domain"/>
    <property type="match status" value="1"/>
</dbReference>
<dbReference type="UniPathway" id="UPA00344"/>
<accession>A0A2K9LHN1</accession>
<dbReference type="GO" id="GO:0006777">
    <property type="term" value="P:Mo-molybdopterin cofactor biosynthetic process"/>
    <property type="evidence" value="ECO:0007669"/>
    <property type="project" value="UniProtKB-UniRule"/>
</dbReference>
<dbReference type="Pfam" id="PF03453">
    <property type="entry name" value="MoeA_N"/>
    <property type="match status" value="1"/>
</dbReference>
<keyword evidence="6 11" id="KW-0808">Transferase</keyword>
<dbReference type="OrthoDB" id="9804758at2"/>
<evidence type="ECO:0000256" key="1">
    <source>
        <dbReference type="ARBA" id="ARBA00001946"/>
    </source>
</evidence>
<feature type="domain" description="MoaB/Mog" evidence="12">
    <location>
        <begin position="173"/>
        <end position="310"/>
    </location>
</feature>
<evidence type="ECO:0000256" key="8">
    <source>
        <dbReference type="ARBA" id="ARBA00022842"/>
    </source>
</evidence>
<comment type="catalytic activity">
    <reaction evidence="10">
        <text>adenylyl-molybdopterin + molybdate = Mo-molybdopterin + AMP + H(+)</text>
        <dbReference type="Rhea" id="RHEA:35047"/>
        <dbReference type="ChEBI" id="CHEBI:15378"/>
        <dbReference type="ChEBI" id="CHEBI:36264"/>
        <dbReference type="ChEBI" id="CHEBI:62727"/>
        <dbReference type="ChEBI" id="CHEBI:71302"/>
        <dbReference type="ChEBI" id="CHEBI:456215"/>
        <dbReference type="EC" id="2.10.1.1"/>
    </reaction>
</comment>
<dbReference type="PANTHER" id="PTHR10192:SF5">
    <property type="entry name" value="GEPHYRIN"/>
    <property type="match status" value="1"/>
</dbReference>
<dbReference type="NCBIfam" id="NF045515">
    <property type="entry name" value="Glp_gephyrin"/>
    <property type="match status" value="1"/>
</dbReference>
<keyword evidence="9 11" id="KW-0501">Molybdenum cofactor biosynthesis</keyword>
<dbReference type="PROSITE" id="PS01079">
    <property type="entry name" value="MOCF_BIOSYNTHESIS_2"/>
    <property type="match status" value="1"/>
</dbReference>
<dbReference type="InterPro" id="IPR036425">
    <property type="entry name" value="MoaB/Mog-like_dom_sf"/>
</dbReference>
<keyword evidence="5 11" id="KW-0500">Molybdenum</keyword>
<dbReference type="InterPro" id="IPR008284">
    <property type="entry name" value="MoCF_biosynth_CS"/>
</dbReference>
<evidence type="ECO:0000256" key="3">
    <source>
        <dbReference type="ARBA" id="ARBA00005046"/>
    </source>
</evidence>
<keyword evidence="14" id="KW-1185">Reference proteome</keyword>
<dbReference type="FunFam" id="3.40.980.10:FF:000004">
    <property type="entry name" value="Molybdopterin molybdenumtransferase"/>
    <property type="match status" value="1"/>
</dbReference>
<keyword evidence="7 11" id="KW-0479">Metal-binding</keyword>
<dbReference type="Gene3D" id="3.90.105.10">
    <property type="entry name" value="Molybdopterin biosynthesis moea protein, domain 2"/>
    <property type="match status" value="1"/>
</dbReference>
<evidence type="ECO:0000259" key="12">
    <source>
        <dbReference type="SMART" id="SM00852"/>
    </source>
</evidence>
<evidence type="ECO:0000256" key="11">
    <source>
        <dbReference type="RuleBase" id="RU365090"/>
    </source>
</evidence>